<evidence type="ECO:0000256" key="1">
    <source>
        <dbReference type="ARBA" id="ARBA00008721"/>
    </source>
</evidence>
<dbReference type="GO" id="GO:0046872">
    <property type="term" value="F:metal ion binding"/>
    <property type="evidence" value="ECO:0007669"/>
    <property type="project" value="UniProtKB-KW"/>
</dbReference>
<dbReference type="CDD" id="cd00570">
    <property type="entry name" value="GST_N_family"/>
    <property type="match status" value="1"/>
</dbReference>
<feature type="region of interest" description="Disordered" evidence="9">
    <location>
        <begin position="247"/>
        <end position="283"/>
    </location>
</feature>
<proteinExistence type="inferred from homology"/>
<dbReference type="InterPro" id="IPR040079">
    <property type="entry name" value="Glutathione_S-Trfase"/>
</dbReference>
<keyword evidence="2" id="KW-0645">Protease</keyword>
<dbReference type="GO" id="GO:0008237">
    <property type="term" value="F:metallopeptidase activity"/>
    <property type="evidence" value="ECO:0007669"/>
    <property type="project" value="UniProtKB-KW"/>
</dbReference>
<keyword evidence="13" id="KW-1185">Reference proteome</keyword>
<dbReference type="Gene3D" id="3.40.390.10">
    <property type="entry name" value="Collagenase (Catalytic Domain)"/>
    <property type="match status" value="1"/>
</dbReference>
<dbReference type="InterPro" id="IPR010987">
    <property type="entry name" value="Glutathione-S-Trfase_C-like"/>
</dbReference>
<dbReference type="Gene3D" id="3.40.30.10">
    <property type="entry name" value="Glutaredoxin"/>
    <property type="match status" value="1"/>
</dbReference>
<evidence type="ECO:0000313" key="12">
    <source>
        <dbReference type="EMBL" id="PSC71214.1"/>
    </source>
</evidence>
<organism evidence="12 13">
    <name type="scientific">Micractinium conductrix</name>
    <dbReference type="NCBI Taxonomy" id="554055"/>
    <lineage>
        <taxon>Eukaryota</taxon>
        <taxon>Viridiplantae</taxon>
        <taxon>Chlorophyta</taxon>
        <taxon>core chlorophytes</taxon>
        <taxon>Trebouxiophyceae</taxon>
        <taxon>Chlorellales</taxon>
        <taxon>Chlorellaceae</taxon>
        <taxon>Chlorella clade</taxon>
        <taxon>Micractinium</taxon>
    </lineage>
</organism>
<evidence type="ECO:0000259" key="10">
    <source>
        <dbReference type="PROSITE" id="PS50404"/>
    </source>
</evidence>
<evidence type="ECO:0000256" key="9">
    <source>
        <dbReference type="SAM" id="MobiDB-lite"/>
    </source>
</evidence>
<comment type="caution">
    <text evidence="12">The sequence shown here is derived from an EMBL/GenBank/DDBJ whole genome shotgun (WGS) entry which is preliminary data.</text>
</comment>
<comment type="similarity">
    <text evidence="1">Belongs to the peptidase M43B family.</text>
</comment>
<keyword evidence="3" id="KW-0479">Metal-binding</keyword>
<dbReference type="EMBL" id="LHPF02000016">
    <property type="protein sequence ID" value="PSC71214.1"/>
    <property type="molecule type" value="Genomic_DNA"/>
</dbReference>
<keyword evidence="7" id="KW-0482">Metalloprotease</keyword>
<dbReference type="SUPFAM" id="SSF52833">
    <property type="entry name" value="Thioredoxin-like"/>
    <property type="match status" value="1"/>
</dbReference>
<dbReference type="Pfam" id="PF13417">
    <property type="entry name" value="GST_N_3"/>
    <property type="match status" value="1"/>
</dbReference>
<dbReference type="CDD" id="cd04275">
    <property type="entry name" value="ZnMc_pappalysin_like"/>
    <property type="match status" value="1"/>
</dbReference>
<evidence type="ECO:0000256" key="2">
    <source>
        <dbReference type="ARBA" id="ARBA00022670"/>
    </source>
</evidence>
<evidence type="ECO:0000256" key="5">
    <source>
        <dbReference type="ARBA" id="ARBA00022801"/>
    </source>
</evidence>
<dbReference type="STRING" id="554055.A0A2P6VAV0"/>
<dbReference type="PANTHER" id="PTHR47466:SF1">
    <property type="entry name" value="METALLOPROTEASE MEP1 (AFU_ORTHOLOGUE AFUA_1G07730)-RELATED"/>
    <property type="match status" value="1"/>
</dbReference>
<evidence type="ECO:0000256" key="6">
    <source>
        <dbReference type="ARBA" id="ARBA00022833"/>
    </source>
</evidence>
<feature type="domain" description="GST N-terminal" evidence="10">
    <location>
        <begin position="328"/>
        <end position="415"/>
    </location>
</feature>
<dbReference type="AlphaFoldDB" id="A0A2P6VAV0"/>
<name>A0A2P6VAV0_9CHLO</name>
<dbReference type="PROSITE" id="PS50404">
    <property type="entry name" value="GST_NTER"/>
    <property type="match status" value="1"/>
</dbReference>
<dbReference type="SFLD" id="SFLDS00019">
    <property type="entry name" value="Glutathione_Transferase_(cytos"/>
    <property type="match status" value="1"/>
</dbReference>
<gene>
    <name evidence="12" type="ORF">C2E20_5526</name>
</gene>
<dbReference type="Proteomes" id="UP000239649">
    <property type="component" value="Unassembled WGS sequence"/>
</dbReference>
<dbReference type="Pfam" id="PF05572">
    <property type="entry name" value="Peptidase_M43"/>
    <property type="match status" value="1"/>
</dbReference>
<dbReference type="PROSITE" id="PS50405">
    <property type="entry name" value="GST_CTER"/>
    <property type="match status" value="1"/>
</dbReference>
<dbReference type="InterPro" id="IPR004045">
    <property type="entry name" value="Glutathione_S-Trfase_N"/>
</dbReference>
<evidence type="ECO:0000256" key="8">
    <source>
        <dbReference type="ARBA" id="ARBA00023157"/>
    </source>
</evidence>
<keyword evidence="6" id="KW-0862">Zinc</keyword>
<keyword evidence="5" id="KW-0378">Hydrolase</keyword>
<reference evidence="12 13" key="1">
    <citation type="journal article" date="2018" name="Plant J.">
        <title>Genome sequences of Chlorella sorokiniana UTEX 1602 and Micractinium conductrix SAG 241.80: implications to maltose excretion by a green alga.</title>
        <authorList>
            <person name="Arriola M.B."/>
            <person name="Velmurugan N."/>
            <person name="Zhang Y."/>
            <person name="Plunkett M.H."/>
            <person name="Hondzo H."/>
            <person name="Barney B.M."/>
        </authorList>
    </citation>
    <scope>NUCLEOTIDE SEQUENCE [LARGE SCALE GENOMIC DNA]</scope>
    <source>
        <strain evidence="12 13">SAG 241.80</strain>
    </source>
</reference>
<dbReference type="SUPFAM" id="SSF47616">
    <property type="entry name" value="GST C-terminal domain-like"/>
    <property type="match status" value="1"/>
</dbReference>
<feature type="compositionally biased region" description="Pro residues" evidence="9">
    <location>
        <begin position="252"/>
        <end position="263"/>
    </location>
</feature>
<protein>
    <submittedName>
        <fullName evidence="12">Glutathione S-transferase</fullName>
    </submittedName>
</protein>
<dbReference type="SUPFAM" id="SSF55486">
    <property type="entry name" value="Metalloproteases ('zincins'), catalytic domain"/>
    <property type="match status" value="1"/>
</dbReference>
<feature type="domain" description="GST C-terminal" evidence="11">
    <location>
        <begin position="420"/>
        <end position="557"/>
    </location>
</feature>
<evidence type="ECO:0000256" key="3">
    <source>
        <dbReference type="ARBA" id="ARBA00022723"/>
    </source>
</evidence>
<evidence type="ECO:0000259" key="11">
    <source>
        <dbReference type="PROSITE" id="PS50405"/>
    </source>
</evidence>
<sequence length="564" mass="60330">MTASASALRQAMSQSPFPPAGLMIPVFWHVVTSGGLPNPDDSANVTAAVLADQLAVLNADYSGTGLAFRTAGAAWHENQAWVNACAATRDAISAAVATRPLTALNVVICQLWAVMPPGGGPPAATLGFLLGNTPFLDYRTLPGGPFELYSAGRTLTHEVGHWAGLAHVFSGTCDGGGDDVADTPVQQTPTTGCPVGKDSCPASPGTDSIRNFMDYSSDNCMQEFSLGQIARMQAVLLEARPELVASSAVPTPLRPSPSPPPPLYQRLTGALRDRPGPPPLRRHVRLPVRKPKKRRTATPARKALTAQPSLLGRTARRSLTVSAQAMSTRVHFDSDKGCPYAQRSWVALLEKGLDFEVRPVDLGNKDKEFVDLYHTINPDPEAAAKVPILIEPDGTKLIESNVIVEYIDQKYPEPPLVPRDAAAAARARLFVETFGAQFTPGVFGVVRADTKEGVEAARAKLAAGLKVLDDFMQLHGSSEGGDYFLGGTYSVAEVATAGFVQRALAMLPHFRGIDLWEVVREGKLDRLERWMKAALARPSAQKTQPADETIIASMGKFVTTLKDA</sequence>
<dbReference type="GO" id="GO:0016740">
    <property type="term" value="F:transferase activity"/>
    <property type="evidence" value="ECO:0007669"/>
    <property type="project" value="UniProtKB-KW"/>
</dbReference>
<dbReference type="InterPro" id="IPR036249">
    <property type="entry name" value="Thioredoxin-like_sf"/>
</dbReference>
<dbReference type="InterPro" id="IPR008754">
    <property type="entry name" value="Peptidase_M43"/>
</dbReference>
<dbReference type="InterPro" id="IPR036282">
    <property type="entry name" value="Glutathione-S-Trfase_C_sf"/>
</dbReference>
<dbReference type="PANTHER" id="PTHR47466">
    <property type="match status" value="1"/>
</dbReference>
<dbReference type="Pfam" id="PF16865">
    <property type="entry name" value="GST_C_5"/>
    <property type="match status" value="1"/>
</dbReference>
<evidence type="ECO:0000256" key="7">
    <source>
        <dbReference type="ARBA" id="ARBA00023049"/>
    </source>
</evidence>
<dbReference type="InterPro" id="IPR041695">
    <property type="entry name" value="GST_C_5"/>
</dbReference>
<keyword evidence="4" id="KW-0732">Signal</keyword>
<accession>A0A2P6VAV0</accession>
<dbReference type="SFLD" id="SFLDG00358">
    <property type="entry name" value="Main_(cytGST)"/>
    <property type="match status" value="1"/>
</dbReference>
<dbReference type="OrthoDB" id="4951845at2759"/>
<dbReference type="InterPro" id="IPR024079">
    <property type="entry name" value="MetalloPept_cat_dom_sf"/>
</dbReference>
<dbReference type="GO" id="GO:0006508">
    <property type="term" value="P:proteolysis"/>
    <property type="evidence" value="ECO:0007669"/>
    <property type="project" value="UniProtKB-KW"/>
</dbReference>
<keyword evidence="8" id="KW-1015">Disulfide bond</keyword>
<evidence type="ECO:0000256" key="4">
    <source>
        <dbReference type="ARBA" id="ARBA00022729"/>
    </source>
</evidence>
<dbReference type="Gene3D" id="1.20.1050.10">
    <property type="match status" value="1"/>
</dbReference>
<evidence type="ECO:0000313" key="13">
    <source>
        <dbReference type="Proteomes" id="UP000239649"/>
    </source>
</evidence>